<dbReference type="InterPro" id="IPR026569">
    <property type="entry name" value="Ribosomal_bL28"/>
</dbReference>
<keyword evidence="2 5" id="KW-0689">Ribosomal protein</keyword>
<dbReference type="RefSeq" id="WP_073458543.1">
    <property type="nucleotide sequence ID" value="NZ_CALGVN010000033.1"/>
</dbReference>
<dbReference type="STRING" id="1848.SAMN05443637_11576"/>
<gene>
    <name evidence="5" type="primary">rpmB</name>
    <name evidence="6" type="ORF">SAMN05443637_11576</name>
</gene>
<name>A0A1M6WS68_PSETH</name>
<sequence length="74" mass="8048">MAAVCEICDKSPGFGKRNARLGKGALKRRIKAKTSRRFNPNIQSMRVAQGGNTRKINVCTTCIKSGRVQRAAAV</sequence>
<dbReference type="PANTHER" id="PTHR39080">
    <property type="entry name" value="50S RIBOSOMAL PROTEIN L28"/>
    <property type="match status" value="1"/>
</dbReference>
<dbReference type="EMBL" id="FRAP01000015">
    <property type="protein sequence ID" value="SHK96573.1"/>
    <property type="molecule type" value="Genomic_DNA"/>
</dbReference>
<accession>A0A1M6WS68</accession>
<evidence type="ECO:0000256" key="1">
    <source>
        <dbReference type="ARBA" id="ARBA00008760"/>
    </source>
</evidence>
<dbReference type="SUPFAM" id="SSF143800">
    <property type="entry name" value="L28p-like"/>
    <property type="match status" value="1"/>
</dbReference>
<comment type="similarity">
    <text evidence="1 5">Belongs to the bacterial ribosomal protein bL28 family.</text>
</comment>
<dbReference type="NCBIfam" id="TIGR00009">
    <property type="entry name" value="L28"/>
    <property type="match status" value="1"/>
</dbReference>
<keyword evidence="3 5" id="KW-0687">Ribonucleoprotein</keyword>
<dbReference type="Gene3D" id="2.30.170.40">
    <property type="entry name" value="Ribosomal protein L28/L24"/>
    <property type="match status" value="1"/>
</dbReference>
<dbReference type="GO" id="GO:0006412">
    <property type="term" value="P:translation"/>
    <property type="evidence" value="ECO:0007669"/>
    <property type="project" value="UniProtKB-UniRule"/>
</dbReference>
<dbReference type="InterPro" id="IPR001383">
    <property type="entry name" value="Ribosomal_bL28_bact-type"/>
</dbReference>
<dbReference type="InterPro" id="IPR037147">
    <property type="entry name" value="Ribosomal_bL28_sf"/>
</dbReference>
<dbReference type="InterPro" id="IPR034704">
    <property type="entry name" value="Ribosomal_bL28/bL31-like_sf"/>
</dbReference>
<evidence type="ECO:0000313" key="6">
    <source>
        <dbReference type="EMBL" id="SHK96573.1"/>
    </source>
</evidence>
<evidence type="ECO:0000256" key="2">
    <source>
        <dbReference type="ARBA" id="ARBA00022980"/>
    </source>
</evidence>
<organism evidence="6 7">
    <name type="scientific">Pseudonocardia thermophila</name>
    <dbReference type="NCBI Taxonomy" id="1848"/>
    <lineage>
        <taxon>Bacteria</taxon>
        <taxon>Bacillati</taxon>
        <taxon>Actinomycetota</taxon>
        <taxon>Actinomycetes</taxon>
        <taxon>Pseudonocardiales</taxon>
        <taxon>Pseudonocardiaceae</taxon>
        <taxon>Pseudonocardia</taxon>
    </lineage>
</organism>
<evidence type="ECO:0000256" key="3">
    <source>
        <dbReference type="ARBA" id="ARBA00023274"/>
    </source>
</evidence>
<reference evidence="6 7" key="1">
    <citation type="submission" date="2016-11" db="EMBL/GenBank/DDBJ databases">
        <authorList>
            <person name="Jaros S."/>
            <person name="Januszkiewicz K."/>
            <person name="Wedrychowicz H."/>
        </authorList>
    </citation>
    <scope>NUCLEOTIDE SEQUENCE [LARGE SCALE GENOMIC DNA]</scope>
    <source>
        <strain evidence="6 7">DSM 43832</strain>
    </source>
</reference>
<dbReference type="Proteomes" id="UP000184363">
    <property type="component" value="Unassembled WGS sequence"/>
</dbReference>
<dbReference type="PANTHER" id="PTHR39080:SF1">
    <property type="entry name" value="LARGE RIBOSOMAL SUBUNIT PROTEIN BL28A"/>
    <property type="match status" value="1"/>
</dbReference>
<proteinExistence type="inferred from homology"/>
<dbReference type="OrthoDB" id="9805609at2"/>
<dbReference type="GO" id="GO:1990904">
    <property type="term" value="C:ribonucleoprotein complex"/>
    <property type="evidence" value="ECO:0007669"/>
    <property type="project" value="UniProtKB-KW"/>
</dbReference>
<evidence type="ECO:0000256" key="5">
    <source>
        <dbReference type="HAMAP-Rule" id="MF_00373"/>
    </source>
</evidence>
<dbReference type="GO" id="GO:0003735">
    <property type="term" value="F:structural constituent of ribosome"/>
    <property type="evidence" value="ECO:0007669"/>
    <property type="project" value="InterPro"/>
</dbReference>
<keyword evidence="7" id="KW-1185">Reference proteome</keyword>
<dbReference type="GO" id="GO:0005840">
    <property type="term" value="C:ribosome"/>
    <property type="evidence" value="ECO:0007669"/>
    <property type="project" value="UniProtKB-KW"/>
</dbReference>
<evidence type="ECO:0000256" key="4">
    <source>
        <dbReference type="ARBA" id="ARBA00035174"/>
    </source>
</evidence>
<dbReference type="Pfam" id="PF00830">
    <property type="entry name" value="Ribosomal_L28"/>
    <property type="match status" value="1"/>
</dbReference>
<dbReference type="InterPro" id="IPR050096">
    <property type="entry name" value="Bacterial_rp_bL28"/>
</dbReference>
<dbReference type="HAMAP" id="MF_00373">
    <property type="entry name" value="Ribosomal_bL28"/>
    <property type="match status" value="1"/>
</dbReference>
<dbReference type="AlphaFoldDB" id="A0A1M6WS68"/>
<protein>
    <recommendedName>
        <fullName evidence="4 5">Large ribosomal subunit protein bL28</fullName>
    </recommendedName>
</protein>
<evidence type="ECO:0000313" key="7">
    <source>
        <dbReference type="Proteomes" id="UP000184363"/>
    </source>
</evidence>